<proteinExistence type="inferred from homology"/>
<dbReference type="Proteomes" id="UP001465976">
    <property type="component" value="Unassembled WGS sequence"/>
</dbReference>
<dbReference type="Gene3D" id="3.30.40.10">
    <property type="entry name" value="Zinc/RING finger domain, C3HC4 (zinc finger)"/>
    <property type="match status" value="1"/>
</dbReference>
<evidence type="ECO:0000256" key="3">
    <source>
        <dbReference type="ARBA" id="ARBA00022771"/>
    </source>
</evidence>
<sequence>MVNIPWRVECPVCLDFYKIPTDKKDDYVTLPCRHGACRNCLAAVYSRARRPNEADCPTCRKTFQRHEAHQLFLTFERSAITFASTTAEKMGEMDADSQLISVRTAGERVKKASEELKCEDDEVATSLLQAVEDFKTRIVPVFEERSTLEEENATLQRELQEAKREVARLRLLASEGRQKDNKIAEMKREATELRQLRADALSVSRGVCEDLKRLQADKDKLILEEKESKAEISRLKGMLEGHARTNRTQRVRIKALKEENTLLQAEVQAQRNNELEESLVFDDGQQEVVLQETQAVAGLRTPSPSPPSPTFPSSSPIHNDKENAQSRSTSSIGLPPLGFRSDWSMGGGGGGGSGSNPLKRKLSTTDGRTIPTVGVGITLDRKGHPIGSVQLGPKRSRRAV</sequence>
<feature type="coiled-coil region" evidence="6">
    <location>
        <begin position="145"/>
        <end position="273"/>
    </location>
</feature>
<organism evidence="9 10">
    <name type="scientific">Marasmius crinis-equi</name>
    <dbReference type="NCBI Taxonomy" id="585013"/>
    <lineage>
        <taxon>Eukaryota</taxon>
        <taxon>Fungi</taxon>
        <taxon>Dikarya</taxon>
        <taxon>Basidiomycota</taxon>
        <taxon>Agaricomycotina</taxon>
        <taxon>Agaricomycetes</taxon>
        <taxon>Agaricomycetidae</taxon>
        <taxon>Agaricales</taxon>
        <taxon>Marasmiineae</taxon>
        <taxon>Marasmiaceae</taxon>
        <taxon>Marasmius</taxon>
    </lineage>
</organism>
<dbReference type="InterPro" id="IPR013083">
    <property type="entry name" value="Znf_RING/FYVE/PHD"/>
</dbReference>
<name>A0ABR3FLU9_9AGAR</name>
<evidence type="ECO:0000256" key="6">
    <source>
        <dbReference type="SAM" id="Coils"/>
    </source>
</evidence>
<evidence type="ECO:0000256" key="1">
    <source>
        <dbReference type="ARBA" id="ARBA00008518"/>
    </source>
</evidence>
<evidence type="ECO:0000313" key="9">
    <source>
        <dbReference type="EMBL" id="KAL0576237.1"/>
    </source>
</evidence>
<dbReference type="InterPro" id="IPR050143">
    <property type="entry name" value="TRIM/RBCC"/>
</dbReference>
<evidence type="ECO:0000256" key="4">
    <source>
        <dbReference type="ARBA" id="ARBA00022833"/>
    </source>
</evidence>
<dbReference type="SUPFAM" id="SSF57850">
    <property type="entry name" value="RING/U-box"/>
    <property type="match status" value="1"/>
</dbReference>
<keyword evidence="2" id="KW-0479">Metal-binding</keyword>
<dbReference type="Pfam" id="PF00097">
    <property type="entry name" value="zf-C3HC4"/>
    <property type="match status" value="1"/>
</dbReference>
<reference evidence="9 10" key="1">
    <citation type="submission" date="2024-02" db="EMBL/GenBank/DDBJ databases">
        <title>A draft genome for the cacao thread blight pathogen Marasmius crinis-equi.</title>
        <authorList>
            <person name="Cohen S.P."/>
            <person name="Baruah I.K."/>
            <person name="Amoako-Attah I."/>
            <person name="Bukari Y."/>
            <person name="Meinhardt L.W."/>
            <person name="Bailey B.A."/>
        </authorList>
    </citation>
    <scope>NUCLEOTIDE SEQUENCE [LARGE SCALE GENOMIC DNA]</scope>
    <source>
        <strain evidence="9 10">GH-76</strain>
    </source>
</reference>
<evidence type="ECO:0000256" key="2">
    <source>
        <dbReference type="ARBA" id="ARBA00022723"/>
    </source>
</evidence>
<gene>
    <name evidence="9" type="ORF">V5O48_005747</name>
</gene>
<dbReference type="PANTHER" id="PTHR24103">
    <property type="entry name" value="E3 UBIQUITIN-PROTEIN LIGASE TRIM"/>
    <property type="match status" value="1"/>
</dbReference>
<protein>
    <recommendedName>
        <fullName evidence="8">RING-type domain-containing protein</fullName>
    </recommendedName>
</protein>
<keyword evidence="6" id="KW-0175">Coiled coil</keyword>
<dbReference type="SMART" id="SM00184">
    <property type="entry name" value="RING"/>
    <property type="match status" value="1"/>
</dbReference>
<dbReference type="InterPro" id="IPR018957">
    <property type="entry name" value="Znf_C3HC4_RING-type"/>
</dbReference>
<dbReference type="InterPro" id="IPR001841">
    <property type="entry name" value="Znf_RING"/>
</dbReference>
<dbReference type="PROSITE" id="PS50089">
    <property type="entry name" value="ZF_RING_2"/>
    <property type="match status" value="1"/>
</dbReference>
<evidence type="ECO:0000313" key="10">
    <source>
        <dbReference type="Proteomes" id="UP001465976"/>
    </source>
</evidence>
<evidence type="ECO:0000256" key="7">
    <source>
        <dbReference type="SAM" id="MobiDB-lite"/>
    </source>
</evidence>
<dbReference type="EMBL" id="JBAHYK010000237">
    <property type="protein sequence ID" value="KAL0576237.1"/>
    <property type="molecule type" value="Genomic_DNA"/>
</dbReference>
<keyword evidence="4" id="KW-0862">Zinc</keyword>
<feature type="compositionally biased region" description="Gly residues" evidence="7">
    <location>
        <begin position="345"/>
        <end position="354"/>
    </location>
</feature>
<evidence type="ECO:0000259" key="8">
    <source>
        <dbReference type="PROSITE" id="PS50089"/>
    </source>
</evidence>
<evidence type="ECO:0000256" key="5">
    <source>
        <dbReference type="PROSITE-ProRule" id="PRU00175"/>
    </source>
</evidence>
<comment type="caution">
    <text evidence="9">The sequence shown here is derived from an EMBL/GenBank/DDBJ whole genome shotgun (WGS) entry which is preliminary data.</text>
</comment>
<accession>A0ABR3FLU9</accession>
<comment type="similarity">
    <text evidence="1">Belongs to the TRIM/RBCC family.</text>
</comment>
<feature type="domain" description="RING-type" evidence="8">
    <location>
        <begin position="10"/>
        <end position="60"/>
    </location>
</feature>
<keyword evidence="10" id="KW-1185">Reference proteome</keyword>
<keyword evidence="3 5" id="KW-0863">Zinc-finger</keyword>
<feature type="region of interest" description="Disordered" evidence="7">
    <location>
        <begin position="297"/>
        <end position="400"/>
    </location>
</feature>